<gene>
    <name evidence="1" type="ORF">COY52_02030</name>
</gene>
<evidence type="ECO:0000313" key="1">
    <source>
        <dbReference type="EMBL" id="PIZ17935.1"/>
    </source>
</evidence>
<protein>
    <submittedName>
        <fullName evidence="1">Uncharacterized protein</fullName>
    </submittedName>
</protein>
<accession>A0A2M7SEI0</accession>
<organism evidence="1 2">
    <name type="scientific">Candidatus Desantisbacteria bacterium CG_4_10_14_0_8_um_filter_48_22</name>
    <dbReference type="NCBI Taxonomy" id="1974543"/>
    <lineage>
        <taxon>Bacteria</taxon>
        <taxon>Candidatus Desantisiibacteriota</taxon>
    </lineage>
</organism>
<sequence>MYAFRRAHQFTVGCEGTYLPSPAVFNIEAQYNWIDEVNGKVSSHNLTAWVMSISGISNGTDTVKMQFRRFVNLVNHELDNSCVSLEYQKIFTAGCDNLFARVRAGAGFSGKLLPLYGANLQYQPSSNSSINVNLNWLEDGEDNPEFVFKLPVSAGIEGRFRSQDTYLGWQPAGDGIGAEFVWDPLKTNMMTSSEGKITHYWLKGYVGNRFLF</sequence>
<name>A0A2M7SEI0_9BACT</name>
<dbReference type="AlphaFoldDB" id="A0A2M7SEI0"/>
<dbReference type="Proteomes" id="UP000229307">
    <property type="component" value="Unassembled WGS sequence"/>
</dbReference>
<dbReference type="EMBL" id="PFMR01000062">
    <property type="protein sequence ID" value="PIZ17935.1"/>
    <property type="molecule type" value="Genomic_DNA"/>
</dbReference>
<reference evidence="2" key="1">
    <citation type="submission" date="2017-09" db="EMBL/GenBank/DDBJ databases">
        <title>Depth-based differentiation of microbial function through sediment-hosted aquifers and enrichment of novel symbionts in the deep terrestrial subsurface.</title>
        <authorList>
            <person name="Probst A.J."/>
            <person name="Ladd B."/>
            <person name="Jarett J.K."/>
            <person name="Geller-Mcgrath D.E."/>
            <person name="Sieber C.M.K."/>
            <person name="Emerson J.B."/>
            <person name="Anantharaman K."/>
            <person name="Thomas B.C."/>
            <person name="Malmstrom R."/>
            <person name="Stieglmeier M."/>
            <person name="Klingl A."/>
            <person name="Woyke T."/>
            <person name="Ryan C.M."/>
            <person name="Banfield J.F."/>
        </authorList>
    </citation>
    <scope>NUCLEOTIDE SEQUENCE [LARGE SCALE GENOMIC DNA]</scope>
</reference>
<comment type="caution">
    <text evidence="1">The sequence shown here is derived from an EMBL/GenBank/DDBJ whole genome shotgun (WGS) entry which is preliminary data.</text>
</comment>
<evidence type="ECO:0000313" key="2">
    <source>
        <dbReference type="Proteomes" id="UP000229307"/>
    </source>
</evidence>
<proteinExistence type="predicted"/>